<name>A0AAN7JII6_9MYRT</name>
<dbReference type="GO" id="GO:0009507">
    <property type="term" value="C:chloroplast"/>
    <property type="evidence" value="ECO:0007669"/>
    <property type="project" value="TreeGrafter"/>
</dbReference>
<sequence length="281" mass="30824">MPDHVVDTWNLPHPHSSPQIILFPQLDFSHSQRTITPMASNLQCHISASASASTLAPSLLPPKTPISSNSLSVKPQSDDGMEQLQCSILRRDFAALTFLAIASTCSLARPSPASAFSIGVSGPKEWLKEQKKKSSKFLLAPIDASREILRSAYVILTKDSDYTHEDLGVIQKLFRSAARDCVPQERNSFVNFQVNTGVEVCTFKLIVKNAASLLADKDPVKLEAEAILDNLIRSFSSLNGLANEMDPQPTSNSRERVVEALMETISSLDKFEQGIKDCLEV</sequence>
<dbReference type="Proteomes" id="UP001345219">
    <property type="component" value="Chromosome 9"/>
</dbReference>
<dbReference type="PANTHER" id="PTHR36398">
    <property type="entry name" value="PLASMA MEMBRANE FUSION PROTEIN"/>
    <property type="match status" value="1"/>
</dbReference>
<reference evidence="1 2" key="1">
    <citation type="journal article" date="2023" name="Hortic Res">
        <title>Pangenome of water caltrop reveals structural variations and asymmetric subgenome divergence after allopolyploidization.</title>
        <authorList>
            <person name="Zhang X."/>
            <person name="Chen Y."/>
            <person name="Wang L."/>
            <person name="Yuan Y."/>
            <person name="Fang M."/>
            <person name="Shi L."/>
            <person name="Lu R."/>
            <person name="Comes H.P."/>
            <person name="Ma Y."/>
            <person name="Chen Y."/>
            <person name="Huang G."/>
            <person name="Zhou Y."/>
            <person name="Zheng Z."/>
            <person name="Qiu Y."/>
        </authorList>
    </citation>
    <scope>NUCLEOTIDE SEQUENCE [LARGE SCALE GENOMIC DNA]</scope>
    <source>
        <tissue evidence="1">Roots</tissue>
    </source>
</reference>
<organism evidence="1 2">
    <name type="scientific">Trapa incisa</name>
    <dbReference type="NCBI Taxonomy" id="236973"/>
    <lineage>
        <taxon>Eukaryota</taxon>
        <taxon>Viridiplantae</taxon>
        <taxon>Streptophyta</taxon>
        <taxon>Embryophyta</taxon>
        <taxon>Tracheophyta</taxon>
        <taxon>Spermatophyta</taxon>
        <taxon>Magnoliopsida</taxon>
        <taxon>eudicotyledons</taxon>
        <taxon>Gunneridae</taxon>
        <taxon>Pentapetalae</taxon>
        <taxon>rosids</taxon>
        <taxon>malvids</taxon>
        <taxon>Myrtales</taxon>
        <taxon>Lythraceae</taxon>
        <taxon>Trapa</taxon>
    </lineage>
</organism>
<evidence type="ECO:0000313" key="1">
    <source>
        <dbReference type="EMBL" id="KAK4744787.1"/>
    </source>
</evidence>
<comment type="caution">
    <text evidence="1">The sequence shown here is derived from an EMBL/GenBank/DDBJ whole genome shotgun (WGS) entry which is preliminary data.</text>
</comment>
<protein>
    <submittedName>
        <fullName evidence="1">Uncharacterized protein</fullName>
    </submittedName>
</protein>
<gene>
    <name evidence="1" type="ORF">SAY87_011099</name>
</gene>
<keyword evidence="2" id="KW-1185">Reference proteome</keyword>
<proteinExistence type="predicted"/>
<evidence type="ECO:0000313" key="2">
    <source>
        <dbReference type="Proteomes" id="UP001345219"/>
    </source>
</evidence>
<dbReference type="AlphaFoldDB" id="A0AAN7JII6"/>
<dbReference type="EMBL" id="JAXIOK010000022">
    <property type="protein sequence ID" value="KAK4744787.1"/>
    <property type="molecule type" value="Genomic_DNA"/>
</dbReference>
<dbReference type="PANTHER" id="PTHR36398:SF1">
    <property type="entry name" value="PLASMA MEMBRANE FUSION PROTEIN"/>
    <property type="match status" value="1"/>
</dbReference>
<accession>A0AAN7JII6</accession>